<evidence type="ECO:0000256" key="1">
    <source>
        <dbReference type="SAM" id="MobiDB-lite"/>
    </source>
</evidence>
<protein>
    <submittedName>
        <fullName evidence="2">Uncharacterized protein</fullName>
    </submittedName>
</protein>
<reference evidence="2" key="1">
    <citation type="submission" date="2023-08" db="EMBL/GenBank/DDBJ databases">
        <authorList>
            <person name="Chen Y."/>
            <person name="Shah S."/>
            <person name="Dougan E. K."/>
            <person name="Thang M."/>
            <person name="Chan C."/>
        </authorList>
    </citation>
    <scope>NUCLEOTIDE SEQUENCE</scope>
</reference>
<evidence type="ECO:0000313" key="3">
    <source>
        <dbReference type="Proteomes" id="UP001178507"/>
    </source>
</evidence>
<evidence type="ECO:0000313" key="2">
    <source>
        <dbReference type="EMBL" id="CAJ1385649.1"/>
    </source>
</evidence>
<dbReference type="Proteomes" id="UP001178507">
    <property type="component" value="Unassembled WGS sequence"/>
</dbReference>
<sequence length="356" mass="40800">MGSLVKAFEPRLQCPASHEGRKCDRRQRRPSKNQQESFKRLRQLSPAARRTMLNQLTEGQRLALERWMLRQAQLRCKDVKQRKARRSPCGVKMPKSRGGGKDRPGFGIHRQCRAGRVVYRAGVNLGPFRLHTAYDADINKAKSSLEALFCIQQIVRRHLARPESLDPEGPGKELEVAFRSALEQHGGDRLRFSVQIPAKRWVGRALATPSFATSGNGLENGLSAWRRLTVARNVVRRQANRHTILQDDRHEIEAAWQQLRSAYFEICVAAGQRPDLVSAKLMRWEGIRSYEHRFQERRQQVHVKAGLHDGRVTRDALESAGWRTRPVPSKRDILVRPSVVLRPWDWHFKGCGLKGT</sequence>
<accession>A0AA36MYU9</accession>
<feature type="region of interest" description="Disordered" evidence="1">
    <location>
        <begin position="16"/>
        <end position="39"/>
    </location>
</feature>
<dbReference type="AlphaFoldDB" id="A0AA36MYU9"/>
<keyword evidence="3" id="KW-1185">Reference proteome</keyword>
<name>A0AA36MYU9_9DINO</name>
<comment type="caution">
    <text evidence="2">The sequence shown here is derived from an EMBL/GenBank/DDBJ whole genome shotgun (WGS) entry which is preliminary data.</text>
</comment>
<gene>
    <name evidence="2" type="ORF">EVOR1521_LOCUS12207</name>
</gene>
<feature type="region of interest" description="Disordered" evidence="1">
    <location>
        <begin position="85"/>
        <end position="107"/>
    </location>
</feature>
<organism evidence="2 3">
    <name type="scientific">Effrenium voratum</name>
    <dbReference type="NCBI Taxonomy" id="2562239"/>
    <lineage>
        <taxon>Eukaryota</taxon>
        <taxon>Sar</taxon>
        <taxon>Alveolata</taxon>
        <taxon>Dinophyceae</taxon>
        <taxon>Suessiales</taxon>
        <taxon>Symbiodiniaceae</taxon>
        <taxon>Effrenium</taxon>
    </lineage>
</organism>
<proteinExistence type="predicted"/>
<dbReference type="EMBL" id="CAUJNA010001260">
    <property type="protein sequence ID" value="CAJ1385649.1"/>
    <property type="molecule type" value="Genomic_DNA"/>
</dbReference>